<gene>
    <name evidence="1" type="ORF">CWD84_17610</name>
</gene>
<sequence length="161" mass="18602">MNFFRKRVKTVAMPAKSAKLTLLDGNKSRYTKAELEKRIENEEKMKMRAENIEPPSWLSATAKKEFKRLTELLLEVELINEADITHLAFYCDAYSQYISFERQIKKYGLWVDGKPNPFIMRKKDMAAQLRAYGSDLGLSPAARAKLAINLESGEEEEEDDF</sequence>
<name>A0AAI8HSJ5_9BACI</name>
<proteinExistence type="predicted"/>
<evidence type="ECO:0000313" key="2">
    <source>
        <dbReference type="Proteomes" id="UP000234366"/>
    </source>
</evidence>
<dbReference type="AlphaFoldDB" id="A0AAI8HSJ5"/>
<evidence type="ECO:0000313" key="1">
    <source>
        <dbReference type="EMBL" id="AUJ79413.1"/>
    </source>
</evidence>
<accession>A0AAI8HSJ5</accession>
<dbReference type="InterPro" id="IPR006448">
    <property type="entry name" value="Phage_term_ssu_P27"/>
</dbReference>
<dbReference type="Proteomes" id="UP000234366">
    <property type="component" value="Chromosome"/>
</dbReference>
<reference evidence="1 2" key="1">
    <citation type="submission" date="2017-11" db="EMBL/GenBank/DDBJ databases">
        <title>Genome sequence and genome mining of multiple bioactive secondary metabolites from a deep sea-derived Bacillus siamensis SCSIO 05746.</title>
        <authorList>
            <person name="Pan H.-Q."/>
            <person name="Ju J.-H."/>
        </authorList>
    </citation>
    <scope>NUCLEOTIDE SEQUENCE [LARGE SCALE GENOMIC DNA]</scope>
    <source>
        <strain evidence="1 2">SCSIO 05746</strain>
    </source>
</reference>
<protein>
    <submittedName>
        <fullName evidence="1">Phage terminase small subunit P27 family</fullName>
    </submittedName>
</protein>
<organism evidence="1 2">
    <name type="scientific">Bacillus siamensis</name>
    <dbReference type="NCBI Taxonomy" id="659243"/>
    <lineage>
        <taxon>Bacteria</taxon>
        <taxon>Bacillati</taxon>
        <taxon>Bacillota</taxon>
        <taxon>Bacilli</taxon>
        <taxon>Bacillales</taxon>
        <taxon>Bacillaceae</taxon>
        <taxon>Bacillus</taxon>
        <taxon>Bacillus amyloliquefaciens group</taxon>
    </lineage>
</organism>
<dbReference type="NCBIfam" id="TIGR01558">
    <property type="entry name" value="sm_term_P27"/>
    <property type="match status" value="1"/>
</dbReference>
<dbReference type="EMBL" id="CP025001">
    <property type="protein sequence ID" value="AUJ79413.1"/>
    <property type="molecule type" value="Genomic_DNA"/>
</dbReference>
<dbReference type="Pfam" id="PF05119">
    <property type="entry name" value="Terminase_4"/>
    <property type="match status" value="1"/>
</dbReference>
<dbReference type="KEGG" id="bsia:CWD84_17610"/>
<keyword evidence="2" id="KW-1185">Reference proteome</keyword>